<evidence type="ECO:0000313" key="2">
    <source>
        <dbReference type="EMBL" id="RZU62219.1"/>
    </source>
</evidence>
<feature type="region of interest" description="Disordered" evidence="1">
    <location>
        <begin position="1"/>
        <end position="59"/>
    </location>
</feature>
<dbReference type="RefSeq" id="WP_130450805.1">
    <property type="nucleotide sequence ID" value="NZ_SHLA01000001.1"/>
</dbReference>
<dbReference type="AlphaFoldDB" id="A0A4Q8AF34"/>
<accession>A0A4Q8AF34</accession>
<dbReference type="Proteomes" id="UP000292685">
    <property type="component" value="Unassembled WGS sequence"/>
</dbReference>
<feature type="compositionally biased region" description="Basic and acidic residues" evidence="1">
    <location>
        <begin position="8"/>
        <end position="53"/>
    </location>
</feature>
<proteinExistence type="predicted"/>
<reference evidence="2 3" key="1">
    <citation type="submission" date="2019-02" db="EMBL/GenBank/DDBJ databases">
        <title>Sequencing the genomes of 1000 actinobacteria strains.</title>
        <authorList>
            <person name="Klenk H.-P."/>
        </authorList>
    </citation>
    <scope>NUCLEOTIDE SEQUENCE [LARGE SCALE GENOMIC DNA]</scope>
    <source>
        <strain evidence="2 3">DSM 17364</strain>
    </source>
</reference>
<evidence type="ECO:0000256" key="1">
    <source>
        <dbReference type="SAM" id="MobiDB-lite"/>
    </source>
</evidence>
<protein>
    <submittedName>
        <fullName evidence="2">Uncharacterized protein</fullName>
    </submittedName>
</protein>
<gene>
    <name evidence="2" type="ORF">EV380_1810</name>
</gene>
<evidence type="ECO:0000313" key="3">
    <source>
        <dbReference type="Proteomes" id="UP000292685"/>
    </source>
</evidence>
<keyword evidence="3" id="KW-1185">Reference proteome</keyword>
<sequence length="59" mass="6914">MSTQTEKQVGDHRFADHDFGSEDLEREHLDELKHHAEDEEHRKEAAAKTGFDEIHEDDN</sequence>
<comment type="caution">
    <text evidence="2">The sequence shown here is derived from an EMBL/GenBank/DDBJ whole genome shotgun (WGS) entry which is preliminary data.</text>
</comment>
<name>A0A4Q8AF34_9MICC</name>
<organism evidence="2 3">
    <name type="scientific">Zhihengliuella halotolerans</name>
    <dbReference type="NCBI Taxonomy" id="370736"/>
    <lineage>
        <taxon>Bacteria</taxon>
        <taxon>Bacillati</taxon>
        <taxon>Actinomycetota</taxon>
        <taxon>Actinomycetes</taxon>
        <taxon>Micrococcales</taxon>
        <taxon>Micrococcaceae</taxon>
        <taxon>Zhihengliuella</taxon>
    </lineage>
</organism>
<dbReference type="EMBL" id="SHLA01000001">
    <property type="protein sequence ID" value="RZU62219.1"/>
    <property type="molecule type" value="Genomic_DNA"/>
</dbReference>